<dbReference type="AlphaFoldDB" id="W9RQ70"/>
<feature type="region of interest" description="Disordered" evidence="1">
    <location>
        <begin position="1"/>
        <end position="20"/>
    </location>
</feature>
<gene>
    <name evidence="2" type="ORF">L484_000562</name>
</gene>
<organism evidence="2 3">
    <name type="scientific">Morus notabilis</name>
    <dbReference type="NCBI Taxonomy" id="981085"/>
    <lineage>
        <taxon>Eukaryota</taxon>
        <taxon>Viridiplantae</taxon>
        <taxon>Streptophyta</taxon>
        <taxon>Embryophyta</taxon>
        <taxon>Tracheophyta</taxon>
        <taxon>Spermatophyta</taxon>
        <taxon>Magnoliopsida</taxon>
        <taxon>eudicotyledons</taxon>
        <taxon>Gunneridae</taxon>
        <taxon>Pentapetalae</taxon>
        <taxon>rosids</taxon>
        <taxon>fabids</taxon>
        <taxon>Rosales</taxon>
        <taxon>Moraceae</taxon>
        <taxon>Moreae</taxon>
        <taxon>Morus</taxon>
    </lineage>
</organism>
<proteinExistence type="predicted"/>
<evidence type="ECO:0000313" key="3">
    <source>
        <dbReference type="Proteomes" id="UP000030645"/>
    </source>
</evidence>
<evidence type="ECO:0000256" key="1">
    <source>
        <dbReference type="SAM" id="MobiDB-lite"/>
    </source>
</evidence>
<sequence>METGQPMRSTGLQADRSTGVHTTGRPVVLHCSVTGRPVDTGFDPVWPENAVLTPVFRRTQISFIWGLEMNGLAYLILDLGLKNPWNDNLKHENGLRHTNSKSWLEIKIWITLGMRINPKVLFCISDRRGFRLKGLEKVEAGKGNASPRFDSAR</sequence>
<accession>W9RQ70</accession>
<dbReference type="Proteomes" id="UP000030645">
    <property type="component" value="Unassembled WGS sequence"/>
</dbReference>
<keyword evidence="3" id="KW-1185">Reference proteome</keyword>
<dbReference type="EMBL" id="KE345392">
    <property type="protein sequence ID" value="EXC03790.1"/>
    <property type="molecule type" value="Genomic_DNA"/>
</dbReference>
<reference evidence="3" key="1">
    <citation type="submission" date="2013-01" db="EMBL/GenBank/DDBJ databases">
        <title>Draft Genome Sequence of a Mulberry Tree, Morus notabilis C.K. Schneid.</title>
        <authorList>
            <person name="He N."/>
            <person name="Zhao S."/>
        </authorList>
    </citation>
    <scope>NUCLEOTIDE SEQUENCE</scope>
</reference>
<evidence type="ECO:0000313" key="2">
    <source>
        <dbReference type="EMBL" id="EXC03790.1"/>
    </source>
</evidence>
<name>W9RQ70_9ROSA</name>
<protein>
    <submittedName>
        <fullName evidence="2">Uncharacterized protein</fullName>
    </submittedName>
</protein>